<evidence type="ECO:0000313" key="5">
    <source>
        <dbReference type="Proteomes" id="UP000092460"/>
    </source>
</evidence>
<dbReference type="EnsemblMetazoa" id="GPPI027213-RA">
    <property type="protein sequence ID" value="GPPI027213-PA"/>
    <property type="gene ID" value="GPPI027213"/>
</dbReference>
<dbReference type="GO" id="GO:0016787">
    <property type="term" value="F:hydrolase activity"/>
    <property type="evidence" value="ECO:0007669"/>
    <property type="project" value="UniProtKB-KW"/>
</dbReference>
<protein>
    <recommendedName>
        <fullName evidence="3">Helicase MOV-10-like beta-barrel domain-containing protein</fullName>
    </recommendedName>
</protein>
<sequence>MVKRLQPRHLIGFDVPEPLKRAYVTAGWKKDMLENVFPSLREELNINSYVNRFQTLLYLEEMECFVNVRMYDRERAHFPREGKYLALVMENLSERRPSLAVGDIVKAKNPWADDKNAERMYKGVIHKVLHNRILLKFDDNFQRKYDYRDYRLEFYFSRYCYRKQHCAAS</sequence>
<evidence type="ECO:0000259" key="3">
    <source>
        <dbReference type="Pfam" id="PF21634"/>
    </source>
</evidence>
<dbReference type="GO" id="GO:0005737">
    <property type="term" value="C:cytoplasm"/>
    <property type="evidence" value="ECO:0007669"/>
    <property type="project" value="UniProtKB-SubCell"/>
</dbReference>
<dbReference type="GO" id="GO:0004386">
    <property type="term" value="F:helicase activity"/>
    <property type="evidence" value="ECO:0007669"/>
    <property type="project" value="UniProtKB-KW"/>
</dbReference>
<feature type="domain" description="Helicase MOV-10-like beta-barrel" evidence="3">
    <location>
        <begin position="71"/>
        <end position="150"/>
    </location>
</feature>
<accession>A0A1B0BE95</accession>
<dbReference type="STRING" id="67801.A0A1B0BE95"/>
<comment type="subcellular location">
    <subcellularLocation>
        <location evidence="1">Cytoplasm</location>
    </subcellularLocation>
</comment>
<dbReference type="PANTHER" id="PTHR45418">
    <property type="entry name" value="CANCER/TESTIS ANTIGEN 55"/>
    <property type="match status" value="1"/>
</dbReference>
<dbReference type="InterPro" id="IPR049080">
    <property type="entry name" value="MOV-10-like_beta-barrel"/>
</dbReference>
<organism evidence="4 5">
    <name type="scientific">Glossina palpalis gambiensis</name>
    <dbReference type="NCBI Taxonomy" id="67801"/>
    <lineage>
        <taxon>Eukaryota</taxon>
        <taxon>Metazoa</taxon>
        <taxon>Ecdysozoa</taxon>
        <taxon>Arthropoda</taxon>
        <taxon>Hexapoda</taxon>
        <taxon>Insecta</taxon>
        <taxon>Pterygota</taxon>
        <taxon>Neoptera</taxon>
        <taxon>Endopterygota</taxon>
        <taxon>Diptera</taxon>
        <taxon>Brachycera</taxon>
        <taxon>Muscomorpha</taxon>
        <taxon>Hippoboscoidea</taxon>
        <taxon>Glossinidae</taxon>
        <taxon>Glossina</taxon>
    </lineage>
</organism>
<reference evidence="5" key="1">
    <citation type="submission" date="2015-01" db="EMBL/GenBank/DDBJ databases">
        <authorList>
            <person name="Aksoy S."/>
            <person name="Warren W."/>
            <person name="Wilson R.K."/>
        </authorList>
    </citation>
    <scope>NUCLEOTIDE SEQUENCE [LARGE SCALE GENOMIC DNA]</scope>
    <source>
        <strain evidence="5">IAEA</strain>
    </source>
</reference>
<evidence type="ECO:0000256" key="2">
    <source>
        <dbReference type="ARBA" id="ARBA00022490"/>
    </source>
</evidence>
<evidence type="ECO:0000313" key="4">
    <source>
        <dbReference type="EnsemblMetazoa" id="GPPI027213-PA"/>
    </source>
</evidence>
<keyword evidence="5" id="KW-1185">Reference proteome</keyword>
<dbReference type="AlphaFoldDB" id="A0A1B0BE95"/>
<dbReference type="Pfam" id="PF21634">
    <property type="entry name" value="MOV-10_beta-barrel"/>
    <property type="match status" value="1"/>
</dbReference>
<keyword evidence="2" id="KW-0963">Cytoplasm</keyword>
<dbReference type="EMBL" id="JXJN01012813">
    <property type="status" value="NOT_ANNOTATED_CDS"/>
    <property type="molecule type" value="Genomic_DNA"/>
</dbReference>
<dbReference type="GO" id="GO:0005524">
    <property type="term" value="F:ATP binding"/>
    <property type="evidence" value="ECO:0007669"/>
    <property type="project" value="UniProtKB-KW"/>
</dbReference>
<dbReference type="Proteomes" id="UP000092460">
    <property type="component" value="Unassembled WGS sequence"/>
</dbReference>
<dbReference type="VEuPathDB" id="VectorBase:GPPI027213"/>
<evidence type="ECO:0000256" key="1">
    <source>
        <dbReference type="ARBA" id="ARBA00004496"/>
    </source>
</evidence>
<name>A0A1B0BE95_9MUSC</name>
<dbReference type="PANTHER" id="PTHR45418:SF5">
    <property type="entry name" value="BRCA2-INTERACTING PROTEIN-LIKE-RELATED"/>
    <property type="match status" value="1"/>
</dbReference>
<proteinExistence type="predicted"/>
<reference evidence="4" key="2">
    <citation type="submission" date="2020-05" db="UniProtKB">
        <authorList>
            <consortium name="EnsemblMetazoa"/>
        </authorList>
    </citation>
    <scope>IDENTIFICATION</scope>
    <source>
        <strain evidence="4">IAEA</strain>
    </source>
</reference>